<evidence type="ECO:0000256" key="2">
    <source>
        <dbReference type="ARBA" id="ARBA00023125"/>
    </source>
</evidence>
<dbReference type="InterPro" id="IPR018060">
    <property type="entry name" value="HTH_AraC"/>
</dbReference>
<dbReference type="RefSeq" id="WP_089899499.1">
    <property type="nucleotide sequence ID" value="NZ_FOJG01000002.1"/>
</dbReference>
<keyword evidence="6" id="KW-1185">Reference proteome</keyword>
<dbReference type="EMBL" id="FOJG01000002">
    <property type="protein sequence ID" value="SEW52728.1"/>
    <property type="molecule type" value="Genomic_DNA"/>
</dbReference>
<dbReference type="PROSITE" id="PS01124">
    <property type="entry name" value="HTH_ARAC_FAMILY_2"/>
    <property type="match status" value="1"/>
</dbReference>
<dbReference type="AlphaFoldDB" id="A0A1I0S9C5"/>
<proteinExistence type="predicted"/>
<dbReference type="InterPro" id="IPR009057">
    <property type="entry name" value="Homeodomain-like_sf"/>
</dbReference>
<sequence>MKNIHPHRLKTIADYHQFMEIPQPEHPLISVIDFESIKRMAGEKAVHLVLDFYSIALKRNFNGQIKYGQQVYDFKEGIMTFMGPGQVFKIEVAEGEELKHSGWMLLVHPDYLWNTPLANSIKRYEYFGYATNEALHLSPKEEGMITGIMQNIAQEYRSNIDAFSQPVIIAQIELLLTYAERFYHRQFITRKITNHQVLHRLEALLTEYFNSNILVKSGLPSVQSIADHLNISPNYLSGLLKTLTGQSTQQHIHDKLIEKAKEKLSTTDLSISEIAYDLGFEHSQSFSKLFKSKTNLSPLAFRQSFN</sequence>
<dbReference type="Gene3D" id="1.10.10.60">
    <property type="entry name" value="Homeodomain-like"/>
    <property type="match status" value="2"/>
</dbReference>
<dbReference type="SUPFAM" id="SSF46689">
    <property type="entry name" value="Homeodomain-like"/>
    <property type="match status" value="1"/>
</dbReference>
<organism evidence="5 6">
    <name type="scientific">Chitinophaga arvensicola</name>
    <dbReference type="NCBI Taxonomy" id="29529"/>
    <lineage>
        <taxon>Bacteria</taxon>
        <taxon>Pseudomonadati</taxon>
        <taxon>Bacteroidota</taxon>
        <taxon>Chitinophagia</taxon>
        <taxon>Chitinophagales</taxon>
        <taxon>Chitinophagaceae</taxon>
        <taxon>Chitinophaga</taxon>
    </lineage>
</organism>
<dbReference type="SMART" id="SM00342">
    <property type="entry name" value="HTH_ARAC"/>
    <property type="match status" value="1"/>
</dbReference>
<gene>
    <name evidence="5" type="ORF">SAMN04488122_5064</name>
</gene>
<evidence type="ECO:0000259" key="4">
    <source>
        <dbReference type="PROSITE" id="PS01124"/>
    </source>
</evidence>
<evidence type="ECO:0000313" key="5">
    <source>
        <dbReference type="EMBL" id="SEW52728.1"/>
    </source>
</evidence>
<keyword evidence="3" id="KW-0804">Transcription</keyword>
<feature type="domain" description="HTH araC/xylS-type" evidence="4">
    <location>
        <begin position="199"/>
        <end position="304"/>
    </location>
</feature>
<keyword evidence="1" id="KW-0805">Transcription regulation</keyword>
<dbReference type="Pfam" id="PF12833">
    <property type="entry name" value="HTH_18"/>
    <property type="match status" value="1"/>
</dbReference>
<evidence type="ECO:0000256" key="1">
    <source>
        <dbReference type="ARBA" id="ARBA00023015"/>
    </source>
</evidence>
<dbReference type="GO" id="GO:0003700">
    <property type="term" value="F:DNA-binding transcription factor activity"/>
    <property type="evidence" value="ECO:0007669"/>
    <property type="project" value="InterPro"/>
</dbReference>
<dbReference type="PANTHER" id="PTHR43280:SF32">
    <property type="entry name" value="TRANSCRIPTIONAL REGULATORY PROTEIN"/>
    <property type="match status" value="1"/>
</dbReference>
<reference evidence="6" key="1">
    <citation type="submission" date="2016-10" db="EMBL/GenBank/DDBJ databases">
        <authorList>
            <person name="Varghese N."/>
            <person name="Submissions S."/>
        </authorList>
    </citation>
    <scope>NUCLEOTIDE SEQUENCE [LARGE SCALE GENOMIC DNA]</scope>
    <source>
        <strain evidence="6">DSM 3695</strain>
    </source>
</reference>
<evidence type="ECO:0000256" key="3">
    <source>
        <dbReference type="ARBA" id="ARBA00023163"/>
    </source>
</evidence>
<keyword evidence="2 5" id="KW-0238">DNA-binding</keyword>
<protein>
    <submittedName>
        <fullName evidence="5">AraC-type DNA-binding protein</fullName>
    </submittedName>
</protein>
<name>A0A1I0S9C5_9BACT</name>
<dbReference type="Proteomes" id="UP000199310">
    <property type="component" value="Unassembled WGS sequence"/>
</dbReference>
<accession>A0A1I0S9C5</accession>
<evidence type="ECO:0000313" key="6">
    <source>
        <dbReference type="Proteomes" id="UP000199310"/>
    </source>
</evidence>
<dbReference type="OrthoDB" id="644686at2"/>
<dbReference type="GO" id="GO:0043565">
    <property type="term" value="F:sequence-specific DNA binding"/>
    <property type="evidence" value="ECO:0007669"/>
    <property type="project" value="InterPro"/>
</dbReference>
<dbReference type="STRING" id="29529.SAMN04488122_5064"/>
<dbReference type="PANTHER" id="PTHR43280">
    <property type="entry name" value="ARAC-FAMILY TRANSCRIPTIONAL REGULATOR"/>
    <property type="match status" value="1"/>
</dbReference>